<proteinExistence type="predicted"/>
<name>A0A1L6ZIM8_BACIA</name>
<evidence type="ECO:0008006" key="5">
    <source>
        <dbReference type="Google" id="ProtNLM"/>
    </source>
</evidence>
<keyword evidence="1" id="KW-0051">Antiviral defense</keyword>
<feature type="region of interest" description="Disordered" evidence="2">
    <location>
        <begin position="1"/>
        <end position="25"/>
    </location>
</feature>
<organism evidence="3 4">
    <name type="scientific">Bacillus safensis</name>
    <dbReference type="NCBI Taxonomy" id="561879"/>
    <lineage>
        <taxon>Bacteria</taxon>
        <taxon>Bacillati</taxon>
        <taxon>Bacillota</taxon>
        <taxon>Bacilli</taxon>
        <taxon>Bacillales</taxon>
        <taxon>Bacillaceae</taxon>
        <taxon>Bacillus</taxon>
    </lineage>
</organism>
<dbReference type="AlphaFoldDB" id="A0A1L6ZIM8"/>
<evidence type="ECO:0000256" key="1">
    <source>
        <dbReference type="ARBA" id="ARBA00023118"/>
    </source>
</evidence>
<evidence type="ECO:0000256" key="2">
    <source>
        <dbReference type="SAM" id="MobiDB-lite"/>
    </source>
</evidence>
<dbReference type="EMBL" id="CP015607">
    <property type="protein sequence ID" value="APT46322.1"/>
    <property type="molecule type" value="Genomic_DNA"/>
</dbReference>
<dbReference type="Gene3D" id="3.30.460.10">
    <property type="entry name" value="Beta Polymerase, domain 2"/>
    <property type="match status" value="1"/>
</dbReference>
<protein>
    <recommendedName>
        <fullName evidence="5">Polymerase nucleotidyl transferase domain-containing protein</fullName>
    </recommendedName>
</protein>
<dbReference type="InterPro" id="IPR006116">
    <property type="entry name" value="NT_2-5OAS_ClassI-CCAase"/>
</dbReference>
<dbReference type="CDD" id="cd05400">
    <property type="entry name" value="NT_2-5OAS_ClassI-CCAase"/>
    <property type="match status" value="1"/>
</dbReference>
<dbReference type="InterPro" id="IPR053550">
    <property type="entry name" value="CD-NTase"/>
</dbReference>
<evidence type="ECO:0000313" key="3">
    <source>
        <dbReference type="EMBL" id="APT46322.1"/>
    </source>
</evidence>
<dbReference type="Pfam" id="PF18144">
    <property type="entry name" value="SMODS"/>
    <property type="match status" value="1"/>
</dbReference>
<dbReference type="GO" id="GO:0051607">
    <property type="term" value="P:defense response to virus"/>
    <property type="evidence" value="ECO:0007669"/>
    <property type="project" value="UniProtKB-KW"/>
</dbReference>
<evidence type="ECO:0000313" key="4">
    <source>
        <dbReference type="Proteomes" id="UP000185426"/>
    </source>
</evidence>
<dbReference type="GO" id="GO:0016779">
    <property type="term" value="F:nucleotidyltransferase activity"/>
    <property type="evidence" value="ECO:0007669"/>
    <property type="project" value="InterPro"/>
</dbReference>
<dbReference type="NCBIfam" id="NF041117">
    <property type="entry name" value="CBASS_cyclase_b"/>
    <property type="match status" value="1"/>
</dbReference>
<gene>
    <name evidence="3" type="ORF">BSA145_10830</name>
</gene>
<sequence length="307" mass="34886">MSGSSWNSIPSKTLSELEAEREDQVEQQRFESELNEFIRELFQNINDRDVEGIRNHLDTLKQAMEKELEGSVQMIFGGSINKNTYISGISDVDMLVQINDESLSGAKPYEVMKTIKDKIKKRLPNTEVTIGNLALTVKFSSGHEIQLLPSIKTNTGYKIAKANDNSWSNVIKPKKFAEKLTKVNQKNGNKIVPLIKLIKKINSTLPQNKQLSGYHIESLAIDAFKNNNQAPRSYKGLVEYFYRHAEKAVLNPIRDSTGQSIHVDTYLGEVKSSKRREVSKVLNRVLSRIERANKSYSIDEWKKILGD</sequence>
<dbReference type="SUPFAM" id="SSF81301">
    <property type="entry name" value="Nucleotidyltransferase"/>
    <property type="match status" value="1"/>
</dbReference>
<dbReference type="InterPro" id="IPR043519">
    <property type="entry name" value="NT_sf"/>
</dbReference>
<dbReference type="Proteomes" id="UP000185426">
    <property type="component" value="Chromosome"/>
</dbReference>
<reference evidence="3 4" key="1">
    <citation type="submission" date="2016-05" db="EMBL/GenBank/DDBJ databases">
        <title>Complete Genome and Methylome Analysis of Psychrotrophic Bacterial Isolates from Antarctic Lake Untersee.</title>
        <authorList>
            <person name="Fomenkov A."/>
            <person name="Akimov V.N."/>
            <person name="Vasilyeva L.V."/>
            <person name="Andersen D."/>
            <person name="Vincze T."/>
            <person name="Roberts R.J."/>
        </authorList>
    </citation>
    <scope>NUCLEOTIDE SEQUENCE [LARGE SCALE GENOMIC DNA]</scope>
    <source>
        <strain evidence="3 4">U14-5</strain>
    </source>
</reference>
<feature type="compositionally biased region" description="Polar residues" evidence="2">
    <location>
        <begin position="1"/>
        <end position="14"/>
    </location>
</feature>
<accession>A0A1L6ZIM8</accession>
<dbReference type="RefSeq" id="WP_075622467.1">
    <property type="nucleotide sequence ID" value="NZ_CP015607.1"/>
</dbReference>